<dbReference type="AlphaFoldDB" id="A0AAE1UD21"/>
<evidence type="ECO:0000313" key="2">
    <source>
        <dbReference type="EMBL" id="KAK4319833.1"/>
    </source>
</evidence>
<reference evidence="2" key="1">
    <citation type="submission" date="2023-11" db="EMBL/GenBank/DDBJ databases">
        <title>Genome assemblies of two species of porcelain crab, Petrolisthes cinctipes and Petrolisthes manimaculis (Anomura: Porcellanidae).</title>
        <authorList>
            <person name="Angst P."/>
        </authorList>
    </citation>
    <scope>NUCLEOTIDE SEQUENCE</scope>
    <source>
        <strain evidence="2">PB745_02</strain>
        <tissue evidence="2">Gill</tissue>
    </source>
</reference>
<keyword evidence="3" id="KW-1185">Reference proteome</keyword>
<feature type="compositionally biased region" description="Low complexity" evidence="1">
    <location>
        <begin position="54"/>
        <end position="65"/>
    </location>
</feature>
<evidence type="ECO:0000313" key="3">
    <source>
        <dbReference type="Proteomes" id="UP001292094"/>
    </source>
</evidence>
<feature type="compositionally biased region" description="Pro residues" evidence="1">
    <location>
        <begin position="1"/>
        <end position="13"/>
    </location>
</feature>
<feature type="region of interest" description="Disordered" evidence="1">
    <location>
        <begin position="1"/>
        <end position="73"/>
    </location>
</feature>
<dbReference type="EMBL" id="JAWZYT010000716">
    <property type="protein sequence ID" value="KAK4319833.1"/>
    <property type="molecule type" value="Genomic_DNA"/>
</dbReference>
<protein>
    <submittedName>
        <fullName evidence="2">Uncharacterized protein</fullName>
    </submittedName>
</protein>
<sequence>MHHPYPHPLPPTIPAGNPILPTPTPPTIPGTHSHPHYPHQARYQAPTPLLSAGTTTTPHTLTHLPLHPPEGSV</sequence>
<proteinExistence type="predicted"/>
<comment type="caution">
    <text evidence="2">The sequence shown here is derived from an EMBL/GenBank/DDBJ whole genome shotgun (WGS) entry which is preliminary data.</text>
</comment>
<evidence type="ECO:0000256" key="1">
    <source>
        <dbReference type="SAM" id="MobiDB-lite"/>
    </source>
</evidence>
<organism evidence="2 3">
    <name type="scientific">Petrolisthes manimaculis</name>
    <dbReference type="NCBI Taxonomy" id="1843537"/>
    <lineage>
        <taxon>Eukaryota</taxon>
        <taxon>Metazoa</taxon>
        <taxon>Ecdysozoa</taxon>
        <taxon>Arthropoda</taxon>
        <taxon>Crustacea</taxon>
        <taxon>Multicrustacea</taxon>
        <taxon>Malacostraca</taxon>
        <taxon>Eumalacostraca</taxon>
        <taxon>Eucarida</taxon>
        <taxon>Decapoda</taxon>
        <taxon>Pleocyemata</taxon>
        <taxon>Anomura</taxon>
        <taxon>Galatheoidea</taxon>
        <taxon>Porcellanidae</taxon>
        <taxon>Petrolisthes</taxon>
    </lineage>
</organism>
<name>A0AAE1UD21_9EUCA</name>
<dbReference type="Proteomes" id="UP001292094">
    <property type="component" value="Unassembled WGS sequence"/>
</dbReference>
<gene>
    <name evidence="2" type="ORF">Pmani_009269</name>
</gene>
<accession>A0AAE1UD21</accession>